<dbReference type="RefSeq" id="WP_246002427.1">
    <property type="nucleotide sequence ID" value="NZ_RKQK01000006.1"/>
</dbReference>
<evidence type="ECO:0000256" key="1">
    <source>
        <dbReference type="ARBA" id="ARBA00007689"/>
    </source>
</evidence>
<comment type="caution">
    <text evidence="3">The sequence shown here is derived from an EMBL/GenBank/DDBJ whole genome shotgun (WGS) entry which is preliminary data.</text>
</comment>
<evidence type="ECO:0000313" key="4">
    <source>
        <dbReference type="Proteomes" id="UP000269689"/>
    </source>
</evidence>
<accession>A0A3N4TYP8</accession>
<dbReference type="InterPro" id="IPR005545">
    <property type="entry name" value="YCII"/>
</dbReference>
<dbReference type="Gene3D" id="3.30.70.1060">
    <property type="entry name" value="Dimeric alpha+beta barrel"/>
    <property type="match status" value="1"/>
</dbReference>
<protein>
    <recommendedName>
        <fullName evidence="2">YCII-related domain-containing protein</fullName>
    </recommendedName>
</protein>
<dbReference type="InterPro" id="IPR011008">
    <property type="entry name" value="Dimeric_a/b-barrel"/>
</dbReference>
<dbReference type="EMBL" id="RKQK01000006">
    <property type="protein sequence ID" value="RPE62948.1"/>
    <property type="molecule type" value="Genomic_DNA"/>
</dbReference>
<reference evidence="3 4" key="1">
    <citation type="submission" date="2018-11" db="EMBL/GenBank/DDBJ databases">
        <title>Genomic Encyclopedia of Type Strains, Phase IV (KMG-IV): sequencing the most valuable type-strain genomes for metagenomic binning, comparative biology and taxonomic classification.</title>
        <authorList>
            <person name="Goeker M."/>
        </authorList>
    </citation>
    <scope>NUCLEOTIDE SEQUENCE [LARGE SCALE GENOMIC DNA]</scope>
    <source>
        <strain evidence="3 4">DSM 104731</strain>
    </source>
</reference>
<dbReference type="Proteomes" id="UP000269689">
    <property type="component" value="Unassembled WGS sequence"/>
</dbReference>
<evidence type="ECO:0000313" key="3">
    <source>
        <dbReference type="EMBL" id="RPE62948.1"/>
    </source>
</evidence>
<name>A0A3N4TYP8_9RHOB</name>
<proteinExistence type="inferred from homology"/>
<sequence length="128" mass="14327">MSQSDTSQPTAQDMMASMLGLNLYVVITQPVRGEGIAERLKDHLNYQIKLEQEGKLFGAGPMFGEDDDRPEAGLIILRAKDRDEARALADADPFHSSGLRSYTLKRWKLNEGSMTFKVNYSDQTMSVL</sequence>
<keyword evidence="4" id="KW-1185">Reference proteome</keyword>
<dbReference type="AlphaFoldDB" id="A0A3N4TYP8"/>
<dbReference type="Pfam" id="PF03795">
    <property type="entry name" value="YCII"/>
    <property type="match status" value="1"/>
</dbReference>
<comment type="similarity">
    <text evidence="1">Belongs to the YciI family.</text>
</comment>
<evidence type="ECO:0000259" key="2">
    <source>
        <dbReference type="Pfam" id="PF03795"/>
    </source>
</evidence>
<organism evidence="3 4">
    <name type="scientific">Pacificibacter maritimus</name>
    <dbReference type="NCBI Taxonomy" id="762213"/>
    <lineage>
        <taxon>Bacteria</taxon>
        <taxon>Pseudomonadati</taxon>
        <taxon>Pseudomonadota</taxon>
        <taxon>Alphaproteobacteria</taxon>
        <taxon>Rhodobacterales</taxon>
        <taxon>Roseobacteraceae</taxon>
        <taxon>Pacificibacter</taxon>
    </lineage>
</organism>
<gene>
    <name evidence="3" type="ORF">EDD53_2987</name>
</gene>
<dbReference type="SUPFAM" id="SSF54909">
    <property type="entry name" value="Dimeric alpha+beta barrel"/>
    <property type="match status" value="1"/>
</dbReference>
<feature type="domain" description="YCII-related" evidence="2">
    <location>
        <begin position="24"/>
        <end position="108"/>
    </location>
</feature>